<dbReference type="Proteomes" id="UP000095280">
    <property type="component" value="Unplaced"/>
</dbReference>
<keyword evidence="1" id="KW-1185">Reference proteome</keyword>
<sequence length="103" mass="11907">MAADKQADCVLLLFPDRLTCRSLSDFSESCVFDRCYSLNDELFNVRLSRQFLYLMSSAGEGLRYRSECYEKGDQLIWRTIGSRTFSSPEVVQNLAKTNRKICQ</sequence>
<accession>A0A1I8IA12</accession>
<reference evidence="2" key="1">
    <citation type="submission" date="2016-11" db="UniProtKB">
        <authorList>
            <consortium name="WormBaseParasite"/>
        </authorList>
    </citation>
    <scope>IDENTIFICATION</scope>
</reference>
<evidence type="ECO:0000313" key="2">
    <source>
        <dbReference type="WBParaSite" id="maker-uti_cns_0010775-snap-gene-0.2-mRNA-1"/>
    </source>
</evidence>
<dbReference type="WBParaSite" id="maker-uti_cns_0010775-snap-gene-0.2-mRNA-1">
    <property type="protein sequence ID" value="maker-uti_cns_0010775-snap-gene-0.2-mRNA-1"/>
    <property type="gene ID" value="maker-uti_cns_0010775-snap-gene-0.2"/>
</dbReference>
<protein>
    <submittedName>
        <fullName evidence="2">DUF2958 domain-containing protein</fullName>
    </submittedName>
</protein>
<proteinExistence type="predicted"/>
<name>A0A1I8IA12_9PLAT</name>
<dbReference type="AlphaFoldDB" id="A0A1I8IA12"/>
<organism evidence="1 2">
    <name type="scientific">Macrostomum lignano</name>
    <dbReference type="NCBI Taxonomy" id="282301"/>
    <lineage>
        <taxon>Eukaryota</taxon>
        <taxon>Metazoa</taxon>
        <taxon>Spiralia</taxon>
        <taxon>Lophotrochozoa</taxon>
        <taxon>Platyhelminthes</taxon>
        <taxon>Rhabditophora</taxon>
        <taxon>Macrostomorpha</taxon>
        <taxon>Macrostomida</taxon>
        <taxon>Macrostomidae</taxon>
        <taxon>Macrostomum</taxon>
    </lineage>
</organism>
<evidence type="ECO:0000313" key="1">
    <source>
        <dbReference type="Proteomes" id="UP000095280"/>
    </source>
</evidence>